<proteinExistence type="predicted"/>
<gene>
    <name evidence="1" type="ORF">SAMN04487894_1093</name>
</gene>
<name>A0A1G6UJJ5_NIADE</name>
<dbReference type="AlphaFoldDB" id="A0A1G6UJJ5"/>
<accession>A0A1G6UJJ5</accession>
<dbReference type="Proteomes" id="UP000198757">
    <property type="component" value="Unassembled WGS sequence"/>
</dbReference>
<sequence>MSVKIVSYKLRETFEGKQFYALQLQGGAEIIESKSGNQYLTVKKASMASTLDEDSCKALVGTELPGTIERVHCEQYDYTTSSGEIISLDFRYEYRALPKPTQVDLTQFYEPSGNGKMATI</sequence>
<evidence type="ECO:0000313" key="1">
    <source>
        <dbReference type="EMBL" id="SDD41483.1"/>
    </source>
</evidence>
<protein>
    <submittedName>
        <fullName evidence="1">Uncharacterized protein</fullName>
    </submittedName>
</protein>
<evidence type="ECO:0000313" key="2">
    <source>
        <dbReference type="Proteomes" id="UP000198757"/>
    </source>
</evidence>
<organism evidence="1 2">
    <name type="scientific">Niabella drilacis (strain DSM 25811 / CCM 8410 / CCUG 62505 / LMG 26954 / E90)</name>
    <dbReference type="NCBI Taxonomy" id="1285928"/>
    <lineage>
        <taxon>Bacteria</taxon>
        <taxon>Pseudomonadati</taxon>
        <taxon>Bacteroidota</taxon>
        <taxon>Chitinophagia</taxon>
        <taxon>Chitinophagales</taxon>
        <taxon>Chitinophagaceae</taxon>
        <taxon>Niabella</taxon>
    </lineage>
</organism>
<dbReference type="RefSeq" id="WP_090391153.1">
    <property type="nucleotide sequence ID" value="NZ_FMZO01000009.1"/>
</dbReference>
<dbReference type="EMBL" id="FMZO01000009">
    <property type="protein sequence ID" value="SDD41483.1"/>
    <property type="molecule type" value="Genomic_DNA"/>
</dbReference>
<keyword evidence="2" id="KW-1185">Reference proteome</keyword>
<dbReference type="OrthoDB" id="676860at2"/>
<reference evidence="2" key="1">
    <citation type="submission" date="2016-10" db="EMBL/GenBank/DDBJ databases">
        <authorList>
            <person name="Varghese N."/>
            <person name="Submissions S."/>
        </authorList>
    </citation>
    <scope>NUCLEOTIDE SEQUENCE [LARGE SCALE GENOMIC DNA]</scope>
    <source>
        <strain evidence="2">DSM 25811 / CCM 8410 / LMG 26954 / E90</strain>
    </source>
</reference>